<dbReference type="InterPro" id="IPR036871">
    <property type="entry name" value="PX_dom_sf"/>
</dbReference>
<dbReference type="GO" id="GO:0005768">
    <property type="term" value="C:endosome"/>
    <property type="evidence" value="ECO:0007669"/>
    <property type="project" value="TreeGrafter"/>
</dbReference>
<dbReference type="Proteomes" id="UP001162131">
    <property type="component" value="Unassembled WGS sequence"/>
</dbReference>
<name>A0AAU9K1Z9_9CILI</name>
<feature type="transmembrane region" description="Helical" evidence="1">
    <location>
        <begin position="12"/>
        <end position="30"/>
    </location>
</feature>
<protein>
    <recommendedName>
        <fullName evidence="2">PX domain-containing protein</fullName>
    </recommendedName>
</protein>
<evidence type="ECO:0000256" key="1">
    <source>
        <dbReference type="SAM" id="Phobius"/>
    </source>
</evidence>
<evidence type="ECO:0000259" key="2">
    <source>
        <dbReference type="PROSITE" id="PS50195"/>
    </source>
</evidence>
<evidence type="ECO:0000313" key="3">
    <source>
        <dbReference type="EMBL" id="CAG9329667.1"/>
    </source>
</evidence>
<organism evidence="3 4">
    <name type="scientific">Blepharisma stoltei</name>
    <dbReference type="NCBI Taxonomy" id="1481888"/>
    <lineage>
        <taxon>Eukaryota</taxon>
        <taxon>Sar</taxon>
        <taxon>Alveolata</taxon>
        <taxon>Ciliophora</taxon>
        <taxon>Postciliodesmatophora</taxon>
        <taxon>Heterotrichea</taxon>
        <taxon>Heterotrichida</taxon>
        <taxon>Blepharismidae</taxon>
        <taxon>Blepharisma</taxon>
    </lineage>
</organism>
<keyword evidence="1" id="KW-0472">Membrane</keyword>
<dbReference type="InterPro" id="IPR001683">
    <property type="entry name" value="PX_dom"/>
</dbReference>
<dbReference type="SMART" id="SM00312">
    <property type="entry name" value="PX"/>
    <property type="match status" value="2"/>
</dbReference>
<feature type="transmembrane region" description="Helical" evidence="1">
    <location>
        <begin position="77"/>
        <end position="95"/>
    </location>
</feature>
<dbReference type="Gene3D" id="3.30.1520.10">
    <property type="entry name" value="Phox-like domain"/>
    <property type="match status" value="2"/>
</dbReference>
<dbReference type="PROSITE" id="PS50195">
    <property type="entry name" value="PX"/>
    <property type="match status" value="2"/>
</dbReference>
<dbReference type="SUPFAM" id="SSF64268">
    <property type="entry name" value="PX domain"/>
    <property type="match status" value="2"/>
</dbReference>
<sequence>MFSCEETYGIGPLIQIFGDSISWLISVYITRKEYLIAGKTSIWLRIWWVAMLLQQFACVSILITYDSNVSYYQNTKVEHIILLSFYGSICVYGFLKPEDLNNQQKEQVEGYYQVISDSYVGSGKTKELEEQDVWEKFNETSYFDEEVKIQEIKRRKSVREKIQKVVVEDYEVDENHGDPIVYYIIRIYKGKSSKIIEQTRRRYREFLSLYKELETQHLNSNFPPFPAQTAIKGLIDINKIKERVSAFNNLLEFILNNYSEFENFKTFLQPNEKLKFYGKRKSQIIIPYSVSQTKQFDSSPEPIVDEESIRRERIGSFIAENKHTVYINSTHQEGQGHKTHTVYDICVKLGFEEIWSHHRFSEFKELREKLKKLEINMPSIPSSGIGVSSVDPKVVTKRMTKLTEFLQKIIDQNELRTNPDVINFLNLNQIEHI</sequence>
<feature type="domain" description="PX" evidence="2">
    <location>
        <begin position="321"/>
        <end position="432"/>
    </location>
</feature>
<reference evidence="3" key="1">
    <citation type="submission" date="2021-09" db="EMBL/GenBank/DDBJ databases">
        <authorList>
            <consortium name="AG Swart"/>
            <person name="Singh M."/>
            <person name="Singh A."/>
            <person name="Seah K."/>
            <person name="Emmerich C."/>
        </authorList>
    </citation>
    <scope>NUCLEOTIDE SEQUENCE</scope>
    <source>
        <strain evidence="3">ATCC30299</strain>
    </source>
</reference>
<dbReference type="PANTHER" id="PTHR10555:SF170">
    <property type="entry name" value="FI18122P1"/>
    <property type="match status" value="1"/>
</dbReference>
<dbReference type="AlphaFoldDB" id="A0AAU9K1Z9"/>
<feature type="transmembrane region" description="Helical" evidence="1">
    <location>
        <begin position="42"/>
        <end position="65"/>
    </location>
</feature>
<keyword evidence="1" id="KW-0812">Transmembrane</keyword>
<comment type="caution">
    <text evidence="3">The sequence shown here is derived from an EMBL/GenBank/DDBJ whole genome shotgun (WGS) entry which is preliminary data.</text>
</comment>
<feature type="domain" description="PX" evidence="2">
    <location>
        <begin position="161"/>
        <end position="284"/>
    </location>
</feature>
<dbReference type="CDD" id="cd06093">
    <property type="entry name" value="PX_domain"/>
    <property type="match status" value="2"/>
</dbReference>
<keyword evidence="1" id="KW-1133">Transmembrane helix</keyword>
<proteinExistence type="predicted"/>
<evidence type="ECO:0000313" key="4">
    <source>
        <dbReference type="Proteomes" id="UP001162131"/>
    </source>
</evidence>
<accession>A0AAU9K1Z9</accession>
<dbReference type="EMBL" id="CAJZBQ010000048">
    <property type="protein sequence ID" value="CAG9329667.1"/>
    <property type="molecule type" value="Genomic_DNA"/>
</dbReference>
<keyword evidence="4" id="KW-1185">Reference proteome</keyword>
<dbReference type="PANTHER" id="PTHR10555">
    <property type="entry name" value="SORTING NEXIN"/>
    <property type="match status" value="1"/>
</dbReference>
<dbReference type="GO" id="GO:0035091">
    <property type="term" value="F:phosphatidylinositol binding"/>
    <property type="evidence" value="ECO:0007669"/>
    <property type="project" value="InterPro"/>
</dbReference>
<gene>
    <name evidence="3" type="ORF">BSTOLATCC_MIC49290</name>
</gene>
<dbReference type="Pfam" id="PF00787">
    <property type="entry name" value="PX"/>
    <property type="match status" value="2"/>
</dbReference>